<reference evidence="4 8" key="2">
    <citation type="submission" date="2017-10" db="EMBL/GenBank/DDBJ databases">
        <title>Complete genome sequence of Paracoccus yeei TT13 isolated from human skin.</title>
        <authorList>
            <person name="Lee K."/>
            <person name="Lim J.Y."/>
            <person name="Hwang I."/>
        </authorList>
    </citation>
    <scope>NUCLEOTIDE SEQUENCE [LARGE SCALE GENOMIC DNA]</scope>
    <source>
        <strain evidence="4 8">TT13</strain>
    </source>
</reference>
<dbReference type="Proteomes" id="UP000324507">
    <property type="component" value="Chromosome"/>
</dbReference>
<dbReference type="EMBL" id="CP020442">
    <property type="protein sequence ID" value="ARC36492.1"/>
    <property type="molecule type" value="Genomic_DNA"/>
</dbReference>
<evidence type="ECO:0000313" key="5">
    <source>
        <dbReference type="EMBL" id="AYF02418.1"/>
    </source>
</evidence>
<gene>
    <name evidence="3" type="ORF">A6J80_08970</name>
    <name evidence="6" type="ORF">FOB51_21435</name>
    <name evidence="5" type="ORF">PY32053_02830</name>
    <name evidence="4" type="ORF">PYTT13_04445</name>
</gene>
<reference evidence="7" key="1">
    <citation type="submission" date="2017-03" db="EMBL/GenBank/DDBJ databases">
        <title>FDA dAtabase for Regulatory Grade micrObial Sequences (FDA-ARGOS): Supporting development and validation of Infectious Disease Dx tests.</title>
        <authorList>
            <person name="Minogue T."/>
            <person name="Wolcott M."/>
            <person name="Wasieloski L."/>
            <person name="Aguilar W."/>
            <person name="Moore D."/>
            <person name="Tallon L."/>
            <person name="Sadzewicz L."/>
            <person name="Sengamalay N."/>
            <person name="Ott S."/>
            <person name="Godinez A."/>
            <person name="Nagaraj S."/>
            <person name="Nadendla S."/>
            <person name="Geyer C."/>
            <person name="Sichtig H."/>
        </authorList>
    </citation>
    <scope>NUCLEOTIDE SEQUENCE [LARGE SCALE GENOMIC DNA]</scope>
    <source>
        <strain evidence="7">FDAARGOS_252</strain>
    </source>
</reference>
<keyword evidence="2" id="KW-0812">Transmembrane</keyword>
<reference evidence="3" key="3">
    <citation type="submission" date="2017-12" db="EMBL/GenBank/DDBJ databases">
        <title>FDA dAtabase for Regulatory Grade micrObial Sequences (FDA-ARGOS): Supporting development and validation of Infectious Disease Dx tests.</title>
        <authorList>
            <person name="Campos J."/>
            <person name="Goldberg B."/>
            <person name="Tallon L."/>
            <person name="Sadzewicz L."/>
            <person name="Sengamalay N."/>
            <person name="Ott S."/>
            <person name="Godinez A."/>
            <person name="Nagaraj S."/>
            <person name="Vyas G."/>
            <person name="Aluvathingal J."/>
            <person name="Nadendla S."/>
            <person name="Geyer C."/>
            <person name="Nandy P."/>
            <person name="Hobson J."/>
            <person name="Sichtig H."/>
        </authorList>
    </citation>
    <scope>NUCLEOTIDE SEQUENCE</scope>
    <source>
        <strain evidence="3">FDAARGOS_252</strain>
    </source>
</reference>
<evidence type="ECO:0000313" key="8">
    <source>
        <dbReference type="Proteomes" id="UP000229314"/>
    </source>
</evidence>
<dbReference type="RefSeq" id="WP_028720696.1">
    <property type="nucleotide sequence ID" value="NZ_CAJGAB010000004.1"/>
</dbReference>
<dbReference type="AlphaFoldDB" id="A0A1V0GRL5"/>
<evidence type="ECO:0000313" key="10">
    <source>
        <dbReference type="Proteomes" id="UP000324507"/>
    </source>
</evidence>
<keyword evidence="2" id="KW-0472">Membrane</keyword>
<accession>A0A1V0GRL5</accession>
<dbReference type="GeneID" id="78896923"/>
<organism evidence="3 7">
    <name type="scientific">Paracoccus yeei</name>
    <dbReference type="NCBI Taxonomy" id="147645"/>
    <lineage>
        <taxon>Bacteria</taxon>
        <taxon>Pseudomonadati</taxon>
        <taxon>Pseudomonadota</taxon>
        <taxon>Alphaproteobacteria</taxon>
        <taxon>Rhodobacterales</taxon>
        <taxon>Paracoccaceae</taxon>
        <taxon>Paracoccus</taxon>
    </lineage>
</organism>
<evidence type="ECO:0000313" key="3">
    <source>
        <dbReference type="EMBL" id="ARC36492.1"/>
    </source>
</evidence>
<evidence type="ECO:0000313" key="7">
    <source>
        <dbReference type="Proteomes" id="UP000191257"/>
    </source>
</evidence>
<dbReference type="EMBL" id="CP031078">
    <property type="protein sequence ID" value="AYF02418.1"/>
    <property type="molecule type" value="Genomic_DNA"/>
</dbReference>
<feature type="region of interest" description="Disordered" evidence="1">
    <location>
        <begin position="46"/>
        <end position="68"/>
    </location>
</feature>
<feature type="transmembrane region" description="Helical" evidence="2">
    <location>
        <begin position="20"/>
        <end position="37"/>
    </location>
</feature>
<name>A0A1V0GRL5_9RHOB</name>
<dbReference type="Proteomes" id="UP000229314">
    <property type="component" value="Chromosome"/>
</dbReference>
<reference evidence="5" key="4">
    <citation type="journal article" date="2018" name="Front. Microbiol.">
        <title>Genome Structure of the Opportunistic Pathogen Paracoccus yeei (Alphaproteobacteria) and Identification of Putative Virulence Factors.</title>
        <authorList>
            <person name="Lasek R."/>
            <person name="Szuplewska M."/>
            <person name="Mitura M."/>
            <person name="Decewicz P."/>
            <person name="Chmielowska C."/>
            <person name="Pawlot A."/>
            <person name="Sentkowska D."/>
            <person name="Czarnecki J."/>
            <person name="Bartosik D."/>
        </authorList>
    </citation>
    <scope>NUCLEOTIDE SEQUENCE</scope>
    <source>
        <strain evidence="5">CCUG 32053</strain>
    </source>
</reference>
<evidence type="ECO:0000313" key="4">
    <source>
        <dbReference type="EMBL" id="ATQ55121.1"/>
    </source>
</evidence>
<sequence>MNRPDPHNEKPGPRRASRAAISVVVIILVMVVAIFVLRQFFHAETQQEDPASVEAPDNTAGEGSAPAQ</sequence>
<dbReference type="Proteomes" id="UP000191257">
    <property type="component" value="Chromosome"/>
</dbReference>
<reference evidence="9" key="5">
    <citation type="submission" date="2018-07" db="EMBL/GenBank/DDBJ databases">
        <title>Genome Structure of the Opportunistic Pathogen Paracoccus yeei (Alphaproteobacteria) and Identification of Putative Virulence Factors.</title>
        <authorList>
            <person name="Lasek R."/>
            <person name="Szuplewska M."/>
            <person name="Mitura M."/>
            <person name="Decewicz P."/>
            <person name="Chmielowska C."/>
            <person name="Pawlot A."/>
            <person name="Sentkowska D."/>
            <person name="Czarnecki J."/>
            <person name="Bartosik D."/>
        </authorList>
    </citation>
    <scope>NUCLEOTIDE SEQUENCE [LARGE SCALE GENOMIC DNA]</scope>
    <source>
        <strain evidence="9">CCUG 32053</strain>
    </source>
</reference>
<evidence type="ECO:0000256" key="1">
    <source>
        <dbReference type="SAM" id="MobiDB-lite"/>
    </source>
</evidence>
<protein>
    <submittedName>
        <fullName evidence="3">Uncharacterized protein</fullName>
    </submittedName>
</protein>
<dbReference type="EMBL" id="CP024422">
    <property type="protein sequence ID" value="ATQ55121.1"/>
    <property type="molecule type" value="Genomic_DNA"/>
</dbReference>
<keyword evidence="7" id="KW-1185">Reference proteome</keyword>
<evidence type="ECO:0000256" key="2">
    <source>
        <dbReference type="SAM" id="Phobius"/>
    </source>
</evidence>
<dbReference type="Proteomes" id="UP000272010">
    <property type="component" value="Chromosome"/>
</dbReference>
<reference evidence="6 10" key="6">
    <citation type="submission" date="2019-09" db="EMBL/GenBank/DDBJ databases">
        <title>FDA dAtabase for Regulatory Grade micrObial Sequences (FDA-ARGOS): Supporting development and validation of Infectious Disease Dx tests.</title>
        <authorList>
            <person name="Sciortino C."/>
            <person name="Tallon L."/>
            <person name="Sadzewicz L."/>
            <person name="Vavikolanu K."/>
            <person name="Mehta A."/>
            <person name="Aluvathingal J."/>
            <person name="Nadendla S."/>
            <person name="Nandy P."/>
            <person name="Geyer C."/>
            <person name="Yan Y."/>
            <person name="Sichtig H."/>
        </authorList>
    </citation>
    <scope>NUCLEOTIDE SEQUENCE [LARGE SCALE GENOMIC DNA]</scope>
    <source>
        <strain evidence="6 10">FDAARGOS_643</strain>
    </source>
</reference>
<proteinExistence type="predicted"/>
<dbReference type="EMBL" id="CP044081">
    <property type="protein sequence ID" value="QEU10347.1"/>
    <property type="molecule type" value="Genomic_DNA"/>
</dbReference>
<dbReference type="KEGG" id="pye:A6J80_08970"/>
<evidence type="ECO:0000313" key="6">
    <source>
        <dbReference type="EMBL" id="QEU10347.1"/>
    </source>
</evidence>
<dbReference type="OrthoDB" id="9976570at2"/>
<keyword evidence="2" id="KW-1133">Transmembrane helix</keyword>
<evidence type="ECO:0000313" key="9">
    <source>
        <dbReference type="Proteomes" id="UP000272010"/>
    </source>
</evidence>